<feature type="domain" description="ABC3 transporter permease C-terminal" evidence="7">
    <location>
        <begin position="683"/>
        <end position="794"/>
    </location>
</feature>
<keyword evidence="10" id="KW-1185">Reference proteome</keyword>
<dbReference type="RefSeq" id="WP_182498079.1">
    <property type="nucleotide sequence ID" value="NZ_BMKM01000001.1"/>
</dbReference>
<evidence type="ECO:0000256" key="6">
    <source>
        <dbReference type="SAM" id="Phobius"/>
    </source>
</evidence>
<keyword evidence="2" id="KW-1003">Cell membrane</keyword>
<accession>A0A8H9FWI4</accession>
<dbReference type="InterPro" id="IPR050250">
    <property type="entry name" value="Macrolide_Exporter_MacB"/>
</dbReference>
<dbReference type="EMBL" id="BMKM01000001">
    <property type="protein sequence ID" value="GGE07232.1"/>
    <property type="molecule type" value="Genomic_DNA"/>
</dbReference>
<evidence type="ECO:0000256" key="1">
    <source>
        <dbReference type="ARBA" id="ARBA00004651"/>
    </source>
</evidence>
<evidence type="ECO:0000313" key="9">
    <source>
        <dbReference type="EMBL" id="GGE07232.1"/>
    </source>
</evidence>
<evidence type="ECO:0000256" key="3">
    <source>
        <dbReference type="ARBA" id="ARBA00022692"/>
    </source>
</evidence>
<feature type="transmembrane region" description="Helical" evidence="6">
    <location>
        <begin position="16"/>
        <end position="39"/>
    </location>
</feature>
<protein>
    <submittedName>
        <fullName evidence="9">ABC transporter permease</fullName>
    </submittedName>
</protein>
<keyword evidence="4 6" id="KW-1133">Transmembrane helix</keyword>
<keyword evidence="5 6" id="KW-0472">Membrane</keyword>
<feature type="domain" description="ABC3 transporter permease C-terminal" evidence="7">
    <location>
        <begin position="291"/>
        <end position="405"/>
    </location>
</feature>
<keyword evidence="3 6" id="KW-0812">Transmembrane</keyword>
<evidence type="ECO:0000259" key="8">
    <source>
        <dbReference type="Pfam" id="PF12704"/>
    </source>
</evidence>
<dbReference type="Pfam" id="PF12704">
    <property type="entry name" value="MacB_PCD"/>
    <property type="match status" value="1"/>
</dbReference>
<feature type="transmembrane region" description="Helical" evidence="6">
    <location>
        <begin position="428"/>
        <end position="447"/>
    </location>
</feature>
<feature type="transmembrane region" description="Helical" evidence="6">
    <location>
        <begin position="733"/>
        <end position="750"/>
    </location>
</feature>
<feature type="transmembrane region" description="Helical" evidence="6">
    <location>
        <begin position="335"/>
        <end position="354"/>
    </location>
</feature>
<comment type="caution">
    <text evidence="9">The sequence shown here is derived from an EMBL/GenBank/DDBJ whole genome shotgun (WGS) entry which is preliminary data.</text>
</comment>
<feature type="transmembrane region" description="Helical" evidence="6">
    <location>
        <begin position="375"/>
        <end position="399"/>
    </location>
</feature>
<evidence type="ECO:0000256" key="2">
    <source>
        <dbReference type="ARBA" id="ARBA00022475"/>
    </source>
</evidence>
<dbReference type="PANTHER" id="PTHR30572">
    <property type="entry name" value="MEMBRANE COMPONENT OF TRANSPORTER-RELATED"/>
    <property type="match status" value="1"/>
</dbReference>
<feature type="domain" description="MacB-like periplasmic core" evidence="8">
    <location>
        <begin position="18"/>
        <end position="242"/>
    </location>
</feature>
<dbReference type="PROSITE" id="PS51257">
    <property type="entry name" value="PROKAR_LIPOPROTEIN"/>
    <property type="match status" value="1"/>
</dbReference>
<sequence>MKNLNLIIRKLWKNKLFTFLNIIGLAIGISACWIVFRLVNYELSFDKNHAEREKIFKVYGVFYEVESTDRFDGVPVPLAKYIKENLSNVELTVPVNMRYIPKITNSAESKETFKIEDPKNIIETTSDYFKMVPYEWLAGNPAHALQEPNEVILTSSRAKQYFPNIDPKEVVGKTLMYDTTLFSVAGVVKDLESPSSFLAKEFIKVNENNFYNDMWQSFMSNYTLFVKLKSVESKDAFVKQVSDKIYEMTKKDFDEMNFKAGAGVTPLADVHFDKSLQNSTNIKLVYGFIGIGIFLLLLATINYINLTTSQVPYRAKEIGIRKTLGEQPFDVTKSFFVETFFITTLALLLSWPITKVFEKTFQSFLPENLNSFSDVMAVSIFLVGLLVFITAVSSIYPAYLINKVQISEVIKMKGIGKLSLGSISIRKVLIVFQFVIAQCFVVTTFIIGMQMKHTMSSDLGFNHQALINISLPWKADQNADVDPFVFKEALLKHSQISGAALGHLPLSQDHWGNFVSSTADTGIVKVNVPFKFVDKDYYDVYGIKLIAGRNMTIADTSTGIILNEIAIEKLGFKSPEEAIGKPVQAYDRDRTITGVTSNFNSKTFHTEKSGVAMLASNIRGQLLQIGIRLHDDPKTWKSALDIVEKEWKNIYPNAPFAFKFYDENIRQMYETDYKFSKIINLSTGITILLSCLGLIGLVTISTAQRTKEIGIRKVLGSSISGIIGLLSKDYIKLILISILIASPIAWWASNKWLDDFAYKIEISWWMFVIPAIATILIAFITMSYQSLKAAKANPVDSLRDE</sequence>
<feature type="transmembrane region" description="Helical" evidence="6">
    <location>
        <begin position="762"/>
        <end position="782"/>
    </location>
</feature>
<name>A0A8H9FWI4_9SPHI</name>
<feature type="transmembrane region" description="Helical" evidence="6">
    <location>
        <begin position="284"/>
        <end position="304"/>
    </location>
</feature>
<comment type="subcellular location">
    <subcellularLocation>
        <location evidence="1">Cell membrane</location>
        <topology evidence="1">Multi-pass membrane protein</topology>
    </subcellularLocation>
</comment>
<evidence type="ECO:0000256" key="5">
    <source>
        <dbReference type="ARBA" id="ARBA00023136"/>
    </source>
</evidence>
<proteinExistence type="predicted"/>
<organism evidence="9 10">
    <name type="scientific">Sphingobacterium cellulitidis</name>
    <dbReference type="NCBI Taxonomy" id="1768011"/>
    <lineage>
        <taxon>Bacteria</taxon>
        <taxon>Pseudomonadati</taxon>
        <taxon>Bacteroidota</taxon>
        <taxon>Sphingobacteriia</taxon>
        <taxon>Sphingobacteriales</taxon>
        <taxon>Sphingobacteriaceae</taxon>
        <taxon>Sphingobacterium</taxon>
    </lineage>
</organism>
<dbReference type="InterPro" id="IPR003838">
    <property type="entry name" value="ABC3_permease_C"/>
</dbReference>
<dbReference type="GO" id="GO:0022857">
    <property type="term" value="F:transmembrane transporter activity"/>
    <property type="evidence" value="ECO:0007669"/>
    <property type="project" value="TreeGrafter"/>
</dbReference>
<dbReference type="PANTHER" id="PTHR30572:SF18">
    <property type="entry name" value="ABC-TYPE MACROLIDE FAMILY EXPORT SYSTEM PERMEASE COMPONENT 2"/>
    <property type="match status" value="1"/>
</dbReference>
<dbReference type="GO" id="GO:0005886">
    <property type="term" value="C:plasma membrane"/>
    <property type="evidence" value="ECO:0007669"/>
    <property type="project" value="UniProtKB-SubCell"/>
</dbReference>
<evidence type="ECO:0000256" key="4">
    <source>
        <dbReference type="ARBA" id="ARBA00022989"/>
    </source>
</evidence>
<evidence type="ECO:0000259" key="7">
    <source>
        <dbReference type="Pfam" id="PF02687"/>
    </source>
</evidence>
<dbReference type="Pfam" id="PF02687">
    <property type="entry name" value="FtsX"/>
    <property type="match status" value="2"/>
</dbReference>
<feature type="transmembrane region" description="Helical" evidence="6">
    <location>
        <begin position="678"/>
        <end position="703"/>
    </location>
</feature>
<reference evidence="9" key="1">
    <citation type="journal article" date="2014" name="Int. J. Syst. Evol. Microbiol.">
        <title>Complete genome sequence of Corynebacterium casei LMG S-19264T (=DSM 44701T), isolated from a smear-ripened cheese.</title>
        <authorList>
            <consortium name="US DOE Joint Genome Institute (JGI-PGF)"/>
            <person name="Walter F."/>
            <person name="Albersmeier A."/>
            <person name="Kalinowski J."/>
            <person name="Ruckert C."/>
        </authorList>
    </citation>
    <scope>NUCLEOTIDE SEQUENCE</scope>
    <source>
        <strain evidence="9">CGMCC 1.15966</strain>
    </source>
</reference>
<evidence type="ECO:0000313" key="10">
    <source>
        <dbReference type="Proteomes" id="UP000614460"/>
    </source>
</evidence>
<dbReference type="InterPro" id="IPR025857">
    <property type="entry name" value="MacB_PCD"/>
</dbReference>
<dbReference type="Proteomes" id="UP000614460">
    <property type="component" value="Unassembled WGS sequence"/>
</dbReference>
<dbReference type="AlphaFoldDB" id="A0A8H9FWI4"/>
<gene>
    <name evidence="9" type="ORF">GCM10011516_01200</name>
</gene>
<reference evidence="9" key="2">
    <citation type="submission" date="2020-09" db="EMBL/GenBank/DDBJ databases">
        <authorList>
            <person name="Sun Q."/>
            <person name="Zhou Y."/>
        </authorList>
    </citation>
    <scope>NUCLEOTIDE SEQUENCE</scope>
    <source>
        <strain evidence="9">CGMCC 1.15966</strain>
    </source>
</reference>